<dbReference type="Proteomes" id="UP000604825">
    <property type="component" value="Unassembled WGS sequence"/>
</dbReference>
<dbReference type="AlphaFoldDB" id="A0A811N6E3"/>
<sequence length="117" mass="13395">MALPAQVPLVRLPRLSWQPVQVHVGVDEVVEGVIVAAVRSAALCRSRDLALDRRRRGERRWPDLLGGPRVKEDGYELNGVRICIRDVHRRLAACFTWRLEDDVWSQILYGPTSSDRR</sequence>
<organism evidence="1 2">
    <name type="scientific">Miscanthus lutarioriparius</name>
    <dbReference type="NCBI Taxonomy" id="422564"/>
    <lineage>
        <taxon>Eukaryota</taxon>
        <taxon>Viridiplantae</taxon>
        <taxon>Streptophyta</taxon>
        <taxon>Embryophyta</taxon>
        <taxon>Tracheophyta</taxon>
        <taxon>Spermatophyta</taxon>
        <taxon>Magnoliopsida</taxon>
        <taxon>Liliopsida</taxon>
        <taxon>Poales</taxon>
        <taxon>Poaceae</taxon>
        <taxon>PACMAD clade</taxon>
        <taxon>Panicoideae</taxon>
        <taxon>Andropogonodae</taxon>
        <taxon>Andropogoneae</taxon>
        <taxon>Saccharinae</taxon>
        <taxon>Miscanthus</taxon>
    </lineage>
</organism>
<accession>A0A811N6E3</accession>
<evidence type="ECO:0000313" key="2">
    <source>
        <dbReference type="Proteomes" id="UP000604825"/>
    </source>
</evidence>
<name>A0A811N6E3_9POAL</name>
<keyword evidence="2" id="KW-1185">Reference proteome</keyword>
<reference evidence="1" key="1">
    <citation type="submission" date="2020-10" db="EMBL/GenBank/DDBJ databases">
        <authorList>
            <person name="Han B."/>
            <person name="Lu T."/>
            <person name="Zhao Q."/>
            <person name="Huang X."/>
            <person name="Zhao Y."/>
        </authorList>
    </citation>
    <scope>NUCLEOTIDE SEQUENCE</scope>
</reference>
<proteinExistence type="predicted"/>
<protein>
    <submittedName>
        <fullName evidence="1">Uncharacterized protein</fullName>
    </submittedName>
</protein>
<dbReference type="EMBL" id="CAJGYO010000003">
    <property type="protein sequence ID" value="CAD6219791.1"/>
    <property type="molecule type" value="Genomic_DNA"/>
</dbReference>
<evidence type="ECO:0000313" key="1">
    <source>
        <dbReference type="EMBL" id="CAD6219791.1"/>
    </source>
</evidence>
<comment type="caution">
    <text evidence="1">The sequence shown here is derived from an EMBL/GenBank/DDBJ whole genome shotgun (WGS) entry which is preliminary data.</text>
</comment>
<gene>
    <name evidence="1" type="ORF">NCGR_LOCUS13398</name>
</gene>